<dbReference type="SUPFAM" id="SSF47113">
    <property type="entry name" value="Histone-fold"/>
    <property type="match status" value="1"/>
</dbReference>
<reference evidence="7" key="1">
    <citation type="journal article" date="2021" name="Open Biol.">
        <title>Shared evolutionary footprints suggest mitochondrial oxidative damage underlies multiple complex I losses in fungi.</title>
        <authorList>
            <person name="Schikora-Tamarit M.A."/>
            <person name="Marcet-Houben M."/>
            <person name="Nosek J."/>
            <person name="Gabaldon T."/>
        </authorList>
    </citation>
    <scope>NUCLEOTIDE SEQUENCE</scope>
    <source>
        <strain evidence="7">CBS6075</strain>
    </source>
</reference>
<dbReference type="Pfam" id="PF00808">
    <property type="entry name" value="CBFD_NFYB_HMF"/>
    <property type="match status" value="1"/>
</dbReference>
<evidence type="ECO:0000313" key="8">
    <source>
        <dbReference type="Proteomes" id="UP000769157"/>
    </source>
</evidence>
<proteinExistence type="inferred from homology"/>
<evidence type="ECO:0000259" key="6">
    <source>
        <dbReference type="Pfam" id="PF00808"/>
    </source>
</evidence>
<feature type="domain" description="Transcription factor CBF/NF-Y/archaeal histone" evidence="6">
    <location>
        <begin position="13"/>
        <end position="76"/>
    </location>
</feature>
<dbReference type="InterPro" id="IPR027113">
    <property type="entry name" value="Transc_fact_NFYB/HAP3"/>
</dbReference>
<dbReference type="FunFam" id="1.10.20.10:FF:000099">
    <property type="entry name" value="nuclear transcription factor Y subunit beta"/>
    <property type="match status" value="1"/>
</dbReference>
<protein>
    <recommendedName>
        <fullName evidence="6">Transcription factor CBF/NF-Y/archaeal histone domain-containing protein</fullName>
    </recommendedName>
</protein>
<dbReference type="EMBL" id="JAEUBE010000143">
    <property type="protein sequence ID" value="KAH3669047.1"/>
    <property type="molecule type" value="Genomic_DNA"/>
</dbReference>
<feature type="compositionally biased region" description="Acidic residues" evidence="5">
    <location>
        <begin position="124"/>
        <end position="137"/>
    </location>
</feature>
<sequence length="280" mass="32184">MTSQDFELREQDRWLPIANVARLMKNTLPATAKVSKDAKECMQECVSEFISFITSEASDKCLMEKRKTINGEDILYSMTNLGFENYSEVLKIYLAKYREQQALKQERGEIRKKKVSKKNGFTEDTMDQEDEGEEDLDSGMKKEEEDFLEYPVDDTDSKDQPKSHFEESEYVQQLYEQDYGDHSHYPHNPQYHNTHQDNDITVNHLKNSESTEISSPTGAKHLDTAKLKSTEKVVATTDDATLSLNLNDNVPEAVSETEELASLTNGHHGANVLYRYQEDF</sequence>
<keyword evidence="4" id="KW-0804">Transcription</keyword>
<dbReference type="PANTHER" id="PTHR11064">
    <property type="entry name" value="CCAAT-BINDING TRANSCRIPTION FACTOR-RELATED"/>
    <property type="match status" value="1"/>
</dbReference>
<organism evidence="7 8">
    <name type="scientific">Ogataea philodendri</name>
    <dbReference type="NCBI Taxonomy" id="1378263"/>
    <lineage>
        <taxon>Eukaryota</taxon>
        <taxon>Fungi</taxon>
        <taxon>Dikarya</taxon>
        <taxon>Ascomycota</taxon>
        <taxon>Saccharomycotina</taxon>
        <taxon>Pichiomycetes</taxon>
        <taxon>Pichiales</taxon>
        <taxon>Pichiaceae</taxon>
        <taxon>Ogataea</taxon>
    </lineage>
</organism>
<feature type="region of interest" description="Disordered" evidence="5">
    <location>
        <begin position="113"/>
        <end position="140"/>
    </location>
</feature>
<dbReference type="CDD" id="cd22907">
    <property type="entry name" value="HFD_NFYB"/>
    <property type="match status" value="1"/>
</dbReference>
<dbReference type="InterPro" id="IPR009072">
    <property type="entry name" value="Histone-fold"/>
</dbReference>
<dbReference type="PROSITE" id="PS00685">
    <property type="entry name" value="NFYB_HAP3"/>
    <property type="match status" value="1"/>
</dbReference>
<dbReference type="GO" id="GO:0000978">
    <property type="term" value="F:RNA polymerase II cis-regulatory region sequence-specific DNA binding"/>
    <property type="evidence" value="ECO:0007669"/>
    <property type="project" value="TreeGrafter"/>
</dbReference>
<dbReference type="GO" id="GO:0046982">
    <property type="term" value="F:protein heterodimerization activity"/>
    <property type="evidence" value="ECO:0007669"/>
    <property type="project" value="InterPro"/>
</dbReference>
<reference evidence="7" key="2">
    <citation type="submission" date="2021-01" db="EMBL/GenBank/DDBJ databases">
        <authorList>
            <person name="Schikora-Tamarit M.A."/>
        </authorList>
    </citation>
    <scope>NUCLEOTIDE SEQUENCE</scope>
    <source>
        <strain evidence="7">CBS6075</strain>
    </source>
</reference>
<dbReference type="InterPro" id="IPR003956">
    <property type="entry name" value="Transcrpt_fac_NFYB/HAP3_CS"/>
</dbReference>
<comment type="caution">
    <text evidence="7">The sequence shown here is derived from an EMBL/GenBank/DDBJ whole genome shotgun (WGS) entry which is preliminary data.</text>
</comment>
<dbReference type="GeneID" id="70233610"/>
<comment type="similarity">
    <text evidence="1">Belongs to the NFYB/HAP3 subunit family.</text>
</comment>
<evidence type="ECO:0000256" key="3">
    <source>
        <dbReference type="ARBA" id="ARBA00023125"/>
    </source>
</evidence>
<dbReference type="GO" id="GO:0016602">
    <property type="term" value="C:CCAAT-binding factor complex"/>
    <property type="evidence" value="ECO:0007669"/>
    <property type="project" value="InterPro"/>
</dbReference>
<dbReference type="PANTHER" id="PTHR11064:SF9">
    <property type="entry name" value="NUCLEAR TRANSCRIPTION FACTOR Y SUBUNIT BETA"/>
    <property type="match status" value="1"/>
</dbReference>
<keyword evidence="2" id="KW-0805">Transcription regulation</keyword>
<evidence type="ECO:0000313" key="7">
    <source>
        <dbReference type="EMBL" id="KAH3669047.1"/>
    </source>
</evidence>
<evidence type="ECO:0000256" key="4">
    <source>
        <dbReference type="ARBA" id="ARBA00023163"/>
    </source>
</evidence>
<keyword evidence="3" id="KW-0238">DNA-binding</keyword>
<dbReference type="InterPro" id="IPR003958">
    <property type="entry name" value="CBFA_NFYB_domain"/>
</dbReference>
<evidence type="ECO:0000256" key="2">
    <source>
        <dbReference type="ARBA" id="ARBA00023015"/>
    </source>
</evidence>
<dbReference type="GO" id="GO:0001228">
    <property type="term" value="F:DNA-binding transcription activator activity, RNA polymerase II-specific"/>
    <property type="evidence" value="ECO:0007669"/>
    <property type="project" value="InterPro"/>
</dbReference>
<dbReference type="AlphaFoldDB" id="A0A9P8PBP6"/>
<name>A0A9P8PBP6_9ASCO</name>
<evidence type="ECO:0000256" key="1">
    <source>
        <dbReference type="ARBA" id="ARBA00009053"/>
    </source>
</evidence>
<dbReference type="Proteomes" id="UP000769157">
    <property type="component" value="Unassembled WGS sequence"/>
</dbReference>
<keyword evidence="8" id="KW-1185">Reference proteome</keyword>
<dbReference type="OrthoDB" id="386949at2759"/>
<accession>A0A9P8PBP6</accession>
<evidence type="ECO:0000256" key="5">
    <source>
        <dbReference type="SAM" id="MobiDB-lite"/>
    </source>
</evidence>
<gene>
    <name evidence="7" type="ORF">OGAPHI_001643</name>
</gene>
<dbReference type="PRINTS" id="PR00615">
    <property type="entry name" value="CCAATSUBUNTA"/>
</dbReference>
<dbReference type="Gene3D" id="1.10.20.10">
    <property type="entry name" value="Histone, subunit A"/>
    <property type="match status" value="1"/>
</dbReference>
<dbReference type="RefSeq" id="XP_046063430.1">
    <property type="nucleotide sequence ID" value="XM_046202426.1"/>
</dbReference>